<name>A0A6A5WWR7_9PLEO</name>
<feature type="compositionally biased region" description="Polar residues" evidence="1">
    <location>
        <begin position="119"/>
        <end position="128"/>
    </location>
</feature>
<accession>A0A6A5WWR7</accession>
<reference evidence="2" key="1">
    <citation type="journal article" date="2020" name="Stud. Mycol.">
        <title>101 Dothideomycetes genomes: a test case for predicting lifestyles and emergence of pathogens.</title>
        <authorList>
            <person name="Haridas S."/>
            <person name="Albert R."/>
            <person name="Binder M."/>
            <person name="Bloem J."/>
            <person name="Labutti K."/>
            <person name="Salamov A."/>
            <person name="Andreopoulos B."/>
            <person name="Baker S."/>
            <person name="Barry K."/>
            <person name="Bills G."/>
            <person name="Bluhm B."/>
            <person name="Cannon C."/>
            <person name="Castanera R."/>
            <person name="Culley D."/>
            <person name="Daum C."/>
            <person name="Ezra D."/>
            <person name="Gonzalez J."/>
            <person name="Henrissat B."/>
            <person name="Kuo A."/>
            <person name="Liang C."/>
            <person name="Lipzen A."/>
            <person name="Lutzoni F."/>
            <person name="Magnuson J."/>
            <person name="Mondo S."/>
            <person name="Nolan M."/>
            <person name="Ohm R."/>
            <person name="Pangilinan J."/>
            <person name="Park H.-J."/>
            <person name="Ramirez L."/>
            <person name="Alfaro M."/>
            <person name="Sun H."/>
            <person name="Tritt A."/>
            <person name="Yoshinaga Y."/>
            <person name="Zwiers L.-H."/>
            <person name="Turgeon B."/>
            <person name="Goodwin S."/>
            <person name="Spatafora J."/>
            <person name="Crous P."/>
            <person name="Grigoriev I."/>
        </authorList>
    </citation>
    <scope>NUCLEOTIDE SEQUENCE</scope>
    <source>
        <strain evidence="2">CBS 123094</strain>
    </source>
</reference>
<protein>
    <submittedName>
        <fullName evidence="2">Uncharacterized protein</fullName>
    </submittedName>
</protein>
<keyword evidence="3" id="KW-1185">Reference proteome</keyword>
<dbReference type="AlphaFoldDB" id="A0A6A5WWR7"/>
<feature type="region of interest" description="Disordered" evidence="1">
    <location>
        <begin position="105"/>
        <end position="128"/>
    </location>
</feature>
<evidence type="ECO:0000256" key="1">
    <source>
        <dbReference type="SAM" id="MobiDB-lite"/>
    </source>
</evidence>
<feature type="compositionally biased region" description="Basic and acidic residues" evidence="1">
    <location>
        <begin position="106"/>
        <end position="118"/>
    </location>
</feature>
<proteinExistence type="predicted"/>
<evidence type="ECO:0000313" key="2">
    <source>
        <dbReference type="EMBL" id="KAF2005578.1"/>
    </source>
</evidence>
<dbReference type="Proteomes" id="UP000799779">
    <property type="component" value="Unassembled WGS sequence"/>
</dbReference>
<sequence length="182" mass="19762">MLDCFRRVRLSTHRCTDVLGALVRVPPSNRGAHRHRQESRFPEHPQTATCPQHSPQPPRMRSIKMSWLSQSARDTAPIFCDPVFLEIAPCPQCCGGRVAEPAVLGSRDDTHTNSRDGSDTSPPSSDHTAGCQTCSIAISTCWKAACELPATPLDVAQRVGNPTLRPNVLGARRLSSGRTVTG</sequence>
<gene>
    <name evidence="2" type="ORF">P154DRAFT_313305</name>
</gene>
<evidence type="ECO:0000313" key="3">
    <source>
        <dbReference type="Proteomes" id="UP000799779"/>
    </source>
</evidence>
<feature type="region of interest" description="Disordered" evidence="1">
    <location>
        <begin position="26"/>
        <end position="60"/>
    </location>
</feature>
<dbReference type="EMBL" id="ML977562">
    <property type="protein sequence ID" value="KAF2005578.1"/>
    <property type="molecule type" value="Genomic_DNA"/>
</dbReference>
<organism evidence="2 3">
    <name type="scientific">Amniculicola lignicola CBS 123094</name>
    <dbReference type="NCBI Taxonomy" id="1392246"/>
    <lineage>
        <taxon>Eukaryota</taxon>
        <taxon>Fungi</taxon>
        <taxon>Dikarya</taxon>
        <taxon>Ascomycota</taxon>
        <taxon>Pezizomycotina</taxon>
        <taxon>Dothideomycetes</taxon>
        <taxon>Pleosporomycetidae</taxon>
        <taxon>Pleosporales</taxon>
        <taxon>Amniculicolaceae</taxon>
        <taxon>Amniculicola</taxon>
    </lineage>
</organism>